<dbReference type="Pfam" id="PF02338">
    <property type="entry name" value="OTU"/>
    <property type="match status" value="1"/>
</dbReference>
<evidence type="ECO:0000256" key="7">
    <source>
        <dbReference type="SAM" id="MobiDB-lite"/>
    </source>
</evidence>
<evidence type="ECO:0000256" key="5">
    <source>
        <dbReference type="ARBA" id="ARBA00022807"/>
    </source>
</evidence>
<dbReference type="InterPro" id="IPR003323">
    <property type="entry name" value="OTU_dom"/>
</dbReference>
<name>A0A4P7NFE1_PYROR</name>
<dbReference type="Pfam" id="PF21403">
    <property type="entry name" value="OTU1_UBXL"/>
    <property type="match status" value="1"/>
</dbReference>
<comment type="catalytic activity">
    <reaction evidence="1 6">
        <text>Thiol-dependent hydrolysis of ester, thioester, amide, peptide and isopeptide bonds formed by the C-terminal Gly of ubiquitin (a 76-residue protein attached to proteins as an intracellular targeting signal).</text>
        <dbReference type="EC" id="3.4.19.12"/>
    </reaction>
</comment>
<gene>
    <name evidence="8" type="ORF">PoMZ_07542</name>
</gene>
<dbReference type="Gene3D" id="3.10.20.90">
    <property type="entry name" value="Phosphatidylinositol 3-kinase Catalytic Subunit, Chain A, domain 1"/>
    <property type="match status" value="1"/>
</dbReference>
<evidence type="ECO:0000313" key="8">
    <source>
        <dbReference type="EMBL" id="QBZ60600.1"/>
    </source>
</evidence>
<keyword evidence="2" id="KW-0645">Protease</keyword>
<dbReference type="Gene3D" id="3.90.70.80">
    <property type="match status" value="1"/>
</dbReference>
<dbReference type="PROSITE" id="PS50802">
    <property type="entry name" value="OTU"/>
    <property type="match status" value="1"/>
</dbReference>
<organism evidence="8 9">
    <name type="scientific">Pyricularia oryzae</name>
    <name type="common">Rice blast fungus</name>
    <name type="synonym">Magnaporthe oryzae</name>
    <dbReference type="NCBI Taxonomy" id="318829"/>
    <lineage>
        <taxon>Eukaryota</taxon>
        <taxon>Fungi</taxon>
        <taxon>Dikarya</taxon>
        <taxon>Ascomycota</taxon>
        <taxon>Pezizomycotina</taxon>
        <taxon>Sordariomycetes</taxon>
        <taxon>Sordariomycetidae</taxon>
        <taxon>Magnaporthales</taxon>
        <taxon>Pyriculariaceae</taxon>
        <taxon>Pyricularia</taxon>
    </lineage>
</organism>
<dbReference type="CDD" id="cd22745">
    <property type="entry name" value="OTU_OTU1"/>
    <property type="match status" value="1"/>
</dbReference>
<evidence type="ECO:0000256" key="2">
    <source>
        <dbReference type="ARBA" id="ARBA00022670"/>
    </source>
</evidence>
<dbReference type="EC" id="3.4.19.12" evidence="6"/>
<evidence type="ECO:0000313" key="9">
    <source>
        <dbReference type="Proteomes" id="UP000294847"/>
    </source>
</evidence>
<accession>A0A4P7NFE1</accession>
<sequence length="338" mass="37376">MGGVRVRVRHPEGTLQVQAEDSWTVGQFIEHLRKETGVPCFVLKSGFPPAVIDLSDKNISLGALNLDGSAITLTPVEDTSPEAVRSREMAKLVERDSLMAAELAAAESTATPSSGQSDPKRPDNLSVPWPEMDDGYMVLRVMADDNSCLFTALSAALVPQVRDPAPFLRNQIAEYILSHRDTYNRATLEKSPEDYVANLRGRDFWGGSIEMSVLSAIYDIQIVAVDVKTLEVFPHGEDKTERCLVLYSGIHYDRIVLAPGPDYPHETDIVRFDIGNDSALRRARVLAERLQRSGYYTDTNTIVIQCMVPGCNWLGDVKGANEHSNATGHQSFEQIEDK</sequence>
<dbReference type="OMA" id="TRCILVY"/>
<keyword evidence="5 6" id="KW-0788">Thiol protease</keyword>
<proteinExistence type="predicted"/>
<dbReference type="PANTHER" id="PTHR13312">
    <property type="entry name" value="HIV-INDUCED PROTEIN-7-LIKE PROTEASE"/>
    <property type="match status" value="1"/>
</dbReference>
<dbReference type="GO" id="GO:0036503">
    <property type="term" value="P:ERAD pathway"/>
    <property type="evidence" value="ECO:0007669"/>
    <property type="project" value="TreeGrafter"/>
</dbReference>
<evidence type="ECO:0000256" key="1">
    <source>
        <dbReference type="ARBA" id="ARBA00000707"/>
    </source>
</evidence>
<dbReference type="SUPFAM" id="SSF54001">
    <property type="entry name" value="Cysteine proteinases"/>
    <property type="match status" value="1"/>
</dbReference>
<keyword evidence="6" id="KW-0963">Cytoplasm</keyword>
<dbReference type="GO" id="GO:0030968">
    <property type="term" value="P:endoplasmic reticulum unfolded protein response"/>
    <property type="evidence" value="ECO:0007669"/>
    <property type="project" value="TreeGrafter"/>
</dbReference>
<dbReference type="InterPro" id="IPR038765">
    <property type="entry name" value="Papain-like_cys_pep_sf"/>
</dbReference>
<protein>
    <recommendedName>
        <fullName evidence="6">Ubiquitin thioesterase OTU</fullName>
        <ecNumber evidence="6">3.4.19.12</ecNumber>
    </recommendedName>
</protein>
<comment type="subcellular location">
    <subcellularLocation>
        <location evidence="6">Cytoplasm</location>
    </subcellularLocation>
</comment>
<dbReference type="Proteomes" id="UP000294847">
    <property type="component" value="Chromosome 4"/>
</dbReference>
<feature type="region of interest" description="Disordered" evidence="7">
    <location>
        <begin position="104"/>
        <end position="128"/>
    </location>
</feature>
<dbReference type="GO" id="GO:0004843">
    <property type="term" value="F:cysteine-type deubiquitinase activity"/>
    <property type="evidence" value="ECO:0007669"/>
    <property type="project" value="UniProtKB-UniRule"/>
</dbReference>
<dbReference type="AlphaFoldDB" id="A0A4P7NFE1"/>
<dbReference type="InterPro" id="IPR048857">
    <property type="entry name" value="OTU1_Ubl"/>
</dbReference>
<dbReference type="SMR" id="A0A4P7NFE1"/>
<dbReference type="EMBL" id="CP034207">
    <property type="protein sequence ID" value="QBZ60600.1"/>
    <property type="molecule type" value="Genomic_DNA"/>
</dbReference>
<keyword evidence="4 6" id="KW-0378">Hydrolase</keyword>
<keyword evidence="3 6" id="KW-0833">Ubl conjugation pathway</keyword>
<comment type="function">
    <text evidence="6">Hydrolase that can remove conjugated ubiquitin from proteins and may therefore play an important regulatory role at the level of protein turnover by preventing degradation.</text>
</comment>
<evidence type="ECO:0000256" key="6">
    <source>
        <dbReference type="RuleBase" id="RU367104"/>
    </source>
</evidence>
<evidence type="ECO:0000256" key="3">
    <source>
        <dbReference type="ARBA" id="ARBA00022786"/>
    </source>
</evidence>
<dbReference type="PANTHER" id="PTHR13312:SF0">
    <property type="entry name" value="UBIQUITIN THIOESTERASE OTU1"/>
    <property type="match status" value="1"/>
</dbReference>
<evidence type="ECO:0000256" key="4">
    <source>
        <dbReference type="ARBA" id="ARBA00022801"/>
    </source>
</evidence>
<dbReference type="GO" id="GO:0016579">
    <property type="term" value="P:protein deubiquitination"/>
    <property type="evidence" value="ECO:0007669"/>
    <property type="project" value="TreeGrafter"/>
</dbReference>
<reference evidence="8 9" key="1">
    <citation type="journal article" date="2019" name="Mol. Biol. Evol.">
        <title>Blast fungal genomes show frequent chromosomal changes, gene gains and losses, and effector gene turnover.</title>
        <authorList>
            <person name="Gomez Luciano L.B."/>
            <person name="Jason Tsai I."/>
            <person name="Chuma I."/>
            <person name="Tosa Y."/>
            <person name="Chen Y.H."/>
            <person name="Li J.Y."/>
            <person name="Li M.Y."/>
            <person name="Jade Lu M.Y."/>
            <person name="Nakayashiki H."/>
            <person name="Li W.H."/>
        </authorList>
    </citation>
    <scope>NUCLEOTIDE SEQUENCE [LARGE SCALE GENOMIC DNA]</scope>
    <source>
        <strain evidence="8">MZ5-1-6</strain>
    </source>
</reference>
<dbReference type="GO" id="GO:0005829">
    <property type="term" value="C:cytosol"/>
    <property type="evidence" value="ECO:0007669"/>
    <property type="project" value="TreeGrafter"/>
</dbReference>
<dbReference type="GO" id="GO:0005634">
    <property type="term" value="C:nucleus"/>
    <property type="evidence" value="ECO:0007669"/>
    <property type="project" value="TreeGrafter"/>
</dbReference>